<accession>A0ABN6J2F1</accession>
<evidence type="ECO:0000313" key="3">
    <source>
        <dbReference type="Proteomes" id="UP000824633"/>
    </source>
</evidence>
<keyword evidence="1" id="KW-0472">Membrane</keyword>
<evidence type="ECO:0000256" key="1">
    <source>
        <dbReference type="SAM" id="Phobius"/>
    </source>
</evidence>
<dbReference type="RefSeq" id="WP_224034757.1">
    <property type="nucleotide sequence ID" value="NZ_AP024849.1"/>
</dbReference>
<feature type="transmembrane region" description="Helical" evidence="1">
    <location>
        <begin position="31"/>
        <end position="50"/>
    </location>
</feature>
<name>A0ABN6J2F1_9CLOT</name>
<gene>
    <name evidence="2" type="ORF">psyc5s11_45660</name>
</gene>
<feature type="transmembrane region" description="Helical" evidence="1">
    <location>
        <begin position="62"/>
        <end position="80"/>
    </location>
</feature>
<keyword evidence="1" id="KW-1133">Transmembrane helix</keyword>
<feature type="transmembrane region" description="Helical" evidence="1">
    <location>
        <begin position="7"/>
        <end position="25"/>
    </location>
</feature>
<protein>
    <submittedName>
        <fullName evidence="2">Uncharacterized protein</fullName>
    </submittedName>
</protein>
<organism evidence="2 3">
    <name type="scientific">Clostridium gelidum</name>
    <dbReference type="NCBI Taxonomy" id="704125"/>
    <lineage>
        <taxon>Bacteria</taxon>
        <taxon>Bacillati</taxon>
        <taxon>Bacillota</taxon>
        <taxon>Clostridia</taxon>
        <taxon>Eubacteriales</taxon>
        <taxon>Clostridiaceae</taxon>
        <taxon>Clostridium</taxon>
    </lineage>
</organism>
<sequence>MKITERWLKGINIILIMGMAFINFYDNQQLRHIAFGIYLVITVPLLTWYTLNKKPIKKFDKFGLIGFYIIVIIVIIYTFFRNFK</sequence>
<dbReference type="EMBL" id="AP024849">
    <property type="protein sequence ID" value="BCZ48499.1"/>
    <property type="molecule type" value="Genomic_DNA"/>
</dbReference>
<evidence type="ECO:0000313" key="2">
    <source>
        <dbReference type="EMBL" id="BCZ48499.1"/>
    </source>
</evidence>
<keyword evidence="1" id="KW-0812">Transmembrane</keyword>
<keyword evidence="3" id="KW-1185">Reference proteome</keyword>
<dbReference type="Proteomes" id="UP000824633">
    <property type="component" value="Chromosome"/>
</dbReference>
<reference evidence="3" key="1">
    <citation type="submission" date="2021-07" db="EMBL/GenBank/DDBJ databases">
        <title>Complete genome sequencing of a Clostridium isolate.</title>
        <authorList>
            <person name="Ueki A."/>
            <person name="Tonouchi A."/>
        </authorList>
    </citation>
    <scope>NUCLEOTIDE SEQUENCE [LARGE SCALE GENOMIC DNA]</scope>
    <source>
        <strain evidence="3">C5S11</strain>
    </source>
</reference>
<proteinExistence type="predicted"/>